<evidence type="ECO:0000313" key="1">
    <source>
        <dbReference type="EMBL" id="KEP69628.1"/>
    </source>
</evidence>
<sequence>MSLTMMAMRIAAVQALKAGGTLVGDNVLDSQISAIDQTADGRLRSDQQRPFIAVYTDAAKAQDLGQTGLRANGRVDIVFNCGVSLTMAQTDKDTGASSIVEGFPATDAHFEAVIDVLDVQIARVLSDPDNPWAQVFGDFVQAYVAKETVRSSSAAENVRLAAGQMKLTLEVFADPRLGQALPEGGPWPRFLALMEAQDMAQRSLFQQLIGEGASAAYSAFELLTGMTRRDAQALRLYSFGGVARDVVFTEASNEAEPI</sequence>
<organism evidence="1 2">
    <name type="scientific">Thioclava dalianensis</name>
    <dbReference type="NCBI Taxonomy" id="1185766"/>
    <lineage>
        <taxon>Bacteria</taxon>
        <taxon>Pseudomonadati</taxon>
        <taxon>Pseudomonadota</taxon>
        <taxon>Alphaproteobacteria</taxon>
        <taxon>Rhodobacterales</taxon>
        <taxon>Paracoccaceae</taxon>
        <taxon>Thioclava</taxon>
    </lineage>
</organism>
<dbReference type="STRING" id="1185766.SAMN05216224_102720"/>
<proteinExistence type="predicted"/>
<gene>
    <name evidence="1" type="ORF">DL1_03290</name>
</gene>
<accession>A0A074TKV3</accession>
<dbReference type="Proteomes" id="UP000027725">
    <property type="component" value="Unassembled WGS sequence"/>
</dbReference>
<name>A0A074TKV3_9RHOB</name>
<comment type="caution">
    <text evidence="1">The sequence shown here is derived from an EMBL/GenBank/DDBJ whole genome shotgun (WGS) entry which is preliminary data.</text>
</comment>
<reference evidence="1 2" key="1">
    <citation type="submission" date="2014-03" db="EMBL/GenBank/DDBJ databases">
        <title>The draft genome sequence of Thioclava dalianensis DLFJ1-1.</title>
        <authorList>
            <person name="Lai Q."/>
            <person name="Shao Z."/>
        </authorList>
    </citation>
    <scope>NUCLEOTIDE SEQUENCE [LARGE SCALE GENOMIC DNA]</scope>
    <source>
        <strain evidence="1 2">DLFJ1-1</strain>
    </source>
</reference>
<dbReference type="RefSeq" id="WP_051693499.1">
    <property type="nucleotide sequence ID" value="NZ_FOVB01000002.1"/>
</dbReference>
<dbReference type="EMBL" id="JHEH01000012">
    <property type="protein sequence ID" value="KEP69628.1"/>
    <property type="molecule type" value="Genomic_DNA"/>
</dbReference>
<protein>
    <submittedName>
        <fullName evidence="1">Uncharacterized protein</fullName>
    </submittedName>
</protein>
<dbReference type="OrthoDB" id="7841151at2"/>
<evidence type="ECO:0000313" key="2">
    <source>
        <dbReference type="Proteomes" id="UP000027725"/>
    </source>
</evidence>
<dbReference type="eggNOG" id="ENOG5032RWM">
    <property type="taxonomic scope" value="Bacteria"/>
</dbReference>
<dbReference type="AlphaFoldDB" id="A0A074TKV3"/>
<keyword evidence="2" id="KW-1185">Reference proteome</keyword>